<keyword evidence="4" id="KW-1185">Reference proteome</keyword>
<dbReference type="EC" id="1.2.1.84" evidence="1"/>
<feature type="domain" description="Thioester reductase (TE)" evidence="2">
    <location>
        <begin position="32"/>
        <end position="188"/>
    </location>
</feature>
<dbReference type="InterPro" id="IPR013120">
    <property type="entry name" value="FAR_NAD-bd"/>
</dbReference>
<evidence type="ECO:0000259" key="2">
    <source>
        <dbReference type="Pfam" id="PF07993"/>
    </source>
</evidence>
<dbReference type="InterPro" id="IPR026055">
    <property type="entry name" value="FAR"/>
</dbReference>
<keyword evidence="1" id="KW-0443">Lipid metabolism</keyword>
<gene>
    <name evidence="3" type="ORF">CALMAC_LOCUS18659</name>
</gene>
<dbReference type="GO" id="GO:0102965">
    <property type="term" value="F:alcohol-forming long-chain fatty acyl-CoA reductase activity"/>
    <property type="evidence" value="ECO:0007669"/>
    <property type="project" value="UniProtKB-EC"/>
</dbReference>
<dbReference type="Pfam" id="PF07993">
    <property type="entry name" value="NAD_binding_4"/>
    <property type="match status" value="1"/>
</dbReference>
<dbReference type="EMBL" id="CAACVG010013040">
    <property type="protein sequence ID" value="VEN61186.1"/>
    <property type="molecule type" value="Genomic_DNA"/>
</dbReference>
<dbReference type="InterPro" id="IPR036291">
    <property type="entry name" value="NAD(P)-bd_dom_sf"/>
</dbReference>
<keyword evidence="1" id="KW-0521">NADP</keyword>
<keyword evidence="1" id="KW-0444">Lipid biosynthesis</keyword>
<evidence type="ECO:0000256" key="1">
    <source>
        <dbReference type="RuleBase" id="RU363097"/>
    </source>
</evidence>
<dbReference type="PANTHER" id="PTHR11011:SF60">
    <property type="entry name" value="FATTY ACYL-COA REDUCTASE-RELATED"/>
    <property type="match status" value="1"/>
</dbReference>
<evidence type="ECO:0000313" key="3">
    <source>
        <dbReference type="EMBL" id="VEN61186.1"/>
    </source>
</evidence>
<dbReference type="GO" id="GO:0080019">
    <property type="term" value="F:alcohol-forming very long-chain fatty acyl-CoA reductase activity"/>
    <property type="evidence" value="ECO:0007669"/>
    <property type="project" value="InterPro"/>
</dbReference>
<protein>
    <recommendedName>
        <fullName evidence="1">Fatty acyl-CoA reductase</fullName>
        <ecNumber evidence="1">1.2.1.84</ecNumber>
    </recommendedName>
</protein>
<dbReference type="PANTHER" id="PTHR11011">
    <property type="entry name" value="MALE STERILITY PROTEIN 2-RELATED"/>
    <property type="match status" value="1"/>
</dbReference>
<dbReference type="AlphaFoldDB" id="A0A653DLT8"/>
<dbReference type="GO" id="GO:0005777">
    <property type="term" value="C:peroxisome"/>
    <property type="evidence" value="ECO:0007669"/>
    <property type="project" value="TreeGrafter"/>
</dbReference>
<dbReference type="GO" id="GO:0035336">
    <property type="term" value="P:long-chain fatty-acyl-CoA metabolic process"/>
    <property type="evidence" value="ECO:0007669"/>
    <property type="project" value="TreeGrafter"/>
</dbReference>
<name>A0A653DLT8_CALMS</name>
<accession>A0A653DLT8</accession>
<sequence length="211" mass="24143">MDLAFIEQEPEEPNITELTPIQAFYKDAHILITGGTGFLGKLLIEKLLRSCNELSKIYLLVRSKKRKDMPIRLEETFQDVVFDRLKRQYPNFKQKIRGIAGDCTQPNLGLASEDRKLLQDNVNIIFHGAATVRFDEKLKTAMVTNVQGTKDMLQLAREIQHLKSFMYLSTAYSNCVEKVIEEKIYKPVASCESLLTVASFPDWILEQIITA</sequence>
<dbReference type="Gene3D" id="3.40.50.720">
    <property type="entry name" value="NAD(P)-binding Rossmann-like Domain"/>
    <property type="match status" value="1"/>
</dbReference>
<dbReference type="Proteomes" id="UP000410492">
    <property type="component" value="Unassembled WGS sequence"/>
</dbReference>
<comment type="similarity">
    <text evidence="1">Belongs to the fatty acyl-CoA reductase family.</text>
</comment>
<dbReference type="SUPFAM" id="SSF51735">
    <property type="entry name" value="NAD(P)-binding Rossmann-fold domains"/>
    <property type="match status" value="1"/>
</dbReference>
<comment type="function">
    <text evidence="1">Catalyzes the reduction of fatty acyl-CoA to fatty alcohols.</text>
</comment>
<organism evidence="3 4">
    <name type="scientific">Callosobruchus maculatus</name>
    <name type="common">Southern cowpea weevil</name>
    <name type="synonym">Pulse bruchid</name>
    <dbReference type="NCBI Taxonomy" id="64391"/>
    <lineage>
        <taxon>Eukaryota</taxon>
        <taxon>Metazoa</taxon>
        <taxon>Ecdysozoa</taxon>
        <taxon>Arthropoda</taxon>
        <taxon>Hexapoda</taxon>
        <taxon>Insecta</taxon>
        <taxon>Pterygota</taxon>
        <taxon>Neoptera</taxon>
        <taxon>Endopterygota</taxon>
        <taxon>Coleoptera</taxon>
        <taxon>Polyphaga</taxon>
        <taxon>Cucujiformia</taxon>
        <taxon>Chrysomeloidea</taxon>
        <taxon>Chrysomelidae</taxon>
        <taxon>Bruchinae</taxon>
        <taxon>Bruchini</taxon>
        <taxon>Callosobruchus</taxon>
    </lineage>
</organism>
<dbReference type="OrthoDB" id="8195591at2759"/>
<reference evidence="3 4" key="1">
    <citation type="submission" date="2019-01" db="EMBL/GenBank/DDBJ databases">
        <authorList>
            <person name="Sayadi A."/>
        </authorList>
    </citation>
    <scope>NUCLEOTIDE SEQUENCE [LARGE SCALE GENOMIC DNA]</scope>
</reference>
<comment type="catalytic activity">
    <reaction evidence="1">
        <text>a long-chain fatty acyl-CoA + 2 NADPH + 2 H(+) = a long-chain primary fatty alcohol + 2 NADP(+) + CoA</text>
        <dbReference type="Rhea" id="RHEA:52716"/>
        <dbReference type="ChEBI" id="CHEBI:15378"/>
        <dbReference type="ChEBI" id="CHEBI:57287"/>
        <dbReference type="ChEBI" id="CHEBI:57783"/>
        <dbReference type="ChEBI" id="CHEBI:58349"/>
        <dbReference type="ChEBI" id="CHEBI:77396"/>
        <dbReference type="ChEBI" id="CHEBI:83139"/>
        <dbReference type="EC" id="1.2.1.84"/>
    </reaction>
</comment>
<proteinExistence type="inferred from homology"/>
<evidence type="ECO:0000313" key="4">
    <source>
        <dbReference type="Proteomes" id="UP000410492"/>
    </source>
</evidence>
<keyword evidence="1" id="KW-0560">Oxidoreductase</keyword>